<protein>
    <submittedName>
        <fullName evidence="1">Uncharacterized protein</fullName>
    </submittedName>
</protein>
<sequence length="87" mass="10514">MMPEKRWNWSIISWESENDAGKAVELHHHLVRRQRMMQEKQWKWSMISWQTENDAGKAVELGLHFERGQGMMQKSSRVGTSFRERRK</sequence>
<reference evidence="1 2" key="1">
    <citation type="submission" date="2018-09" db="EMBL/GenBank/DDBJ databases">
        <title>Bacillus saliacetes sp. nov., isolated from Thai shrimp paste (Ka-pi).</title>
        <authorList>
            <person name="Daroonpunt R."/>
            <person name="Tanasupawat S."/>
            <person name="Yiamsombut S."/>
        </authorList>
    </citation>
    <scope>NUCLEOTIDE SEQUENCE [LARGE SCALE GENOMIC DNA]</scope>
    <source>
        <strain evidence="1 2">SKP7-4</strain>
    </source>
</reference>
<name>A0A3A1R0L9_9BACI</name>
<dbReference type="EMBL" id="QXIR01000009">
    <property type="protein sequence ID" value="RIW35052.1"/>
    <property type="molecule type" value="Genomic_DNA"/>
</dbReference>
<comment type="caution">
    <text evidence="1">The sequence shown here is derived from an EMBL/GenBank/DDBJ whole genome shotgun (WGS) entry which is preliminary data.</text>
</comment>
<evidence type="ECO:0000313" key="1">
    <source>
        <dbReference type="EMBL" id="RIW35052.1"/>
    </source>
</evidence>
<accession>A0A3A1R0L9</accession>
<dbReference type="Proteomes" id="UP000265801">
    <property type="component" value="Unassembled WGS sequence"/>
</dbReference>
<organism evidence="1 2">
    <name type="scientific">Bacillus salacetis</name>
    <dbReference type="NCBI Taxonomy" id="2315464"/>
    <lineage>
        <taxon>Bacteria</taxon>
        <taxon>Bacillati</taxon>
        <taxon>Bacillota</taxon>
        <taxon>Bacilli</taxon>
        <taxon>Bacillales</taxon>
        <taxon>Bacillaceae</taxon>
        <taxon>Bacillus</taxon>
    </lineage>
</organism>
<gene>
    <name evidence="1" type="ORF">D3H55_08365</name>
</gene>
<evidence type="ECO:0000313" key="2">
    <source>
        <dbReference type="Proteomes" id="UP000265801"/>
    </source>
</evidence>
<dbReference type="AlphaFoldDB" id="A0A3A1R0L9"/>
<proteinExistence type="predicted"/>
<keyword evidence="2" id="KW-1185">Reference proteome</keyword>